<dbReference type="GO" id="GO:0032259">
    <property type="term" value="P:methylation"/>
    <property type="evidence" value="ECO:0007669"/>
    <property type="project" value="UniProtKB-KW"/>
</dbReference>
<dbReference type="InterPro" id="IPR049480">
    <property type="entry name" value="BVU_1015-like_N"/>
</dbReference>
<feature type="domain" description="O-methyltransferase C-terminal" evidence="4">
    <location>
        <begin position="191"/>
        <end position="343"/>
    </location>
</feature>
<organism evidence="6 7">
    <name type="scientific">Colwellia maritima</name>
    <dbReference type="NCBI Taxonomy" id="2912588"/>
    <lineage>
        <taxon>Bacteria</taxon>
        <taxon>Pseudomonadati</taxon>
        <taxon>Pseudomonadota</taxon>
        <taxon>Gammaproteobacteria</taxon>
        <taxon>Alteromonadales</taxon>
        <taxon>Colwelliaceae</taxon>
        <taxon>Colwellia</taxon>
    </lineage>
</organism>
<dbReference type="Gene3D" id="1.20.58.1390">
    <property type="match status" value="1"/>
</dbReference>
<gene>
    <name evidence="6" type="ORF">L3081_03545</name>
</gene>
<keyword evidence="3" id="KW-0949">S-adenosyl-L-methionine</keyword>
<dbReference type="SUPFAM" id="SSF46785">
    <property type="entry name" value="Winged helix' DNA-binding domain"/>
    <property type="match status" value="1"/>
</dbReference>
<protein>
    <submittedName>
        <fullName evidence="6">Class I SAM-dependent methyltransferase</fullName>
    </submittedName>
</protein>
<keyword evidence="1 6" id="KW-0489">Methyltransferase</keyword>
<dbReference type="RefSeq" id="WP_242283542.1">
    <property type="nucleotide sequence ID" value="NZ_JAKKSL010000001.1"/>
</dbReference>
<dbReference type="SUPFAM" id="SSF53335">
    <property type="entry name" value="S-adenosyl-L-methionine-dependent methyltransferases"/>
    <property type="match status" value="1"/>
</dbReference>
<reference evidence="6" key="1">
    <citation type="submission" date="2022-01" db="EMBL/GenBank/DDBJ databases">
        <title>Colwellia maritima, isolated from seawater.</title>
        <authorList>
            <person name="Kristyanto S."/>
            <person name="Jung J."/>
            <person name="Jeon C.O."/>
        </authorList>
    </citation>
    <scope>NUCLEOTIDE SEQUENCE</scope>
    <source>
        <strain evidence="6">MSW7</strain>
    </source>
</reference>
<dbReference type="InterPro" id="IPR029063">
    <property type="entry name" value="SAM-dependent_MTases_sf"/>
</dbReference>
<evidence type="ECO:0000313" key="7">
    <source>
        <dbReference type="Proteomes" id="UP001139646"/>
    </source>
</evidence>
<dbReference type="InterPro" id="IPR036388">
    <property type="entry name" value="WH-like_DNA-bd_sf"/>
</dbReference>
<dbReference type="PANTHER" id="PTHR43712">
    <property type="entry name" value="PUTATIVE (AFU_ORTHOLOGUE AFUA_4G14580)-RELATED"/>
    <property type="match status" value="1"/>
</dbReference>
<evidence type="ECO:0000313" key="6">
    <source>
        <dbReference type="EMBL" id="MCI2282649.1"/>
    </source>
</evidence>
<sequence>MIQLPQQDELSAIEAKSMAQHIAFSPYIFQATVAMKELGILQFIDKYRRKGVLLSDIVKAVGVSEYGVSVLLDFALTCGLVTVVADEEDDQKNLARYSLTKVAFFLLHDEMSVVNFEFTQHFGYQGLAKLTESIKTGKPEGLKVFGNWETLYPHLAELPDQIRESWFSFDHFYSDHAFDEILPIIFESKPKHIVDIGGNTGRFTTKCLQYNGEVHMTIMDLPPQLAKASQNIAVLGLAERFHQFPCDMLDPKQVLAEKADIYWMSQFLDCFSEPQIKIILSNIANGITSKQKVFILETFWDAQQFDAAAFSLNATSLYFTCFANGNSRMYAADKFMALVEASGLAIEKRIDNIGLGHSLLICSKVT</sequence>
<dbReference type="PROSITE" id="PS51683">
    <property type="entry name" value="SAM_OMT_II"/>
    <property type="match status" value="1"/>
</dbReference>
<accession>A0ABS9WXG7</accession>
<dbReference type="EMBL" id="JAKKSL010000001">
    <property type="protein sequence ID" value="MCI2282649.1"/>
    <property type="molecule type" value="Genomic_DNA"/>
</dbReference>
<name>A0ABS9WXG7_9GAMM</name>
<dbReference type="Pfam" id="PF21212">
    <property type="entry name" value="Dimerisation2-like_dom"/>
    <property type="match status" value="1"/>
</dbReference>
<evidence type="ECO:0000256" key="2">
    <source>
        <dbReference type="ARBA" id="ARBA00022679"/>
    </source>
</evidence>
<evidence type="ECO:0000256" key="1">
    <source>
        <dbReference type="ARBA" id="ARBA00022603"/>
    </source>
</evidence>
<dbReference type="InterPro" id="IPR036390">
    <property type="entry name" value="WH_DNA-bd_sf"/>
</dbReference>
<evidence type="ECO:0000256" key="3">
    <source>
        <dbReference type="ARBA" id="ARBA00022691"/>
    </source>
</evidence>
<dbReference type="Pfam" id="PF00891">
    <property type="entry name" value="Methyltransf_2"/>
    <property type="match status" value="1"/>
</dbReference>
<evidence type="ECO:0000259" key="5">
    <source>
        <dbReference type="Pfam" id="PF21212"/>
    </source>
</evidence>
<dbReference type="PIRSF" id="PIRSF005739">
    <property type="entry name" value="O-mtase"/>
    <property type="match status" value="1"/>
</dbReference>
<dbReference type="Gene3D" id="1.10.10.10">
    <property type="entry name" value="Winged helix-like DNA-binding domain superfamily/Winged helix DNA-binding domain"/>
    <property type="match status" value="1"/>
</dbReference>
<dbReference type="Gene3D" id="3.40.50.150">
    <property type="entry name" value="Vaccinia Virus protein VP39"/>
    <property type="match status" value="1"/>
</dbReference>
<evidence type="ECO:0000259" key="4">
    <source>
        <dbReference type="Pfam" id="PF00891"/>
    </source>
</evidence>
<feature type="domain" description="BVU-1015-like N-terminal dimerisation-like" evidence="5">
    <location>
        <begin position="18"/>
        <end position="85"/>
    </location>
</feature>
<comment type="caution">
    <text evidence="6">The sequence shown here is derived from an EMBL/GenBank/DDBJ whole genome shotgun (WGS) entry which is preliminary data.</text>
</comment>
<keyword evidence="2" id="KW-0808">Transferase</keyword>
<dbReference type="InterPro" id="IPR016461">
    <property type="entry name" value="COMT-like"/>
</dbReference>
<dbReference type="GO" id="GO:0008168">
    <property type="term" value="F:methyltransferase activity"/>
    <property type="evidence" value="ECO:0007669"/>
    <property type="project" value="UniProtKB-KW"/>
</dbReference>
<dbReference type="InterPro" id="IPR001077">
    <property type="entry name" value="COMT_C"/>
</dbReference>
<dbReference type="Proteomes" id="UP001139646">
    <property type="component" value="Unassembled WGS sequence"/>
</dbReference>
<dbReference type="PANTHER" id="PTHR43712:SF2">
    <property type="entry name" value="O-METHYLTRANSFERASE CICE"/>
    <property type="match status" value="1"/>
</dbReference>
<proteinExistence type="predicted"/>
<keyword evidence="7" id="KW-1185">Reference proteome</keyword>